<evidence type="ECO:0000313" key="2">
    <source>
        <dbReference type="Proteomes" id="UP000276309"/>
    </source>
</evidence>
<dbReference type="AlphaFoldDB" id="A0A3G2L1P4"/>
<dbReference type="EMBL" id="CP032050">
    <property type="protein sequence ID" value="AYN66184.1"/>
    <property type="molecule type" value="Genomic_DNA"/>
</dbReference>
<dbReference type="KEGG" id="emar:D1013_01705"/>
<name>A0A3G2L1P4_9FLAO</name>
<dbReference type="Proteomes" id="UP000276309">
    <property type="component" value="Chromosome"/>
</dbReference>
<keyword evidence="2" id="KW-1185">Reference proteome</keyword>
<dbReference type="OrthoDB" id="1160164at2"/>
<sequence>MAYIFSCKKKTAKSDIEIVFTQDTLQIPYTYWWDEAGPFIGYCGEPYSLVFTGVLTHLEAADEKAGPLYTSQKGVIQLEKVLYINDEIEGKYASQRYVTMDSFHQLDLKVSDKVLVFCYDYENKVTIPGDKSIIKIGDYDHPLVESTKEYIDSGQNVLEIKKDSALWAAYGYCDSFKRILRCKEDSP</sequence>
<evidence type="ECO:0000313" key="1">
    <source>
        <dbReference type="EMBL" id="AYN66184.1"/>
    </source>
</evidence>
<gene>
    <name evidence="1" type="ORF">D1013_01705</name>
</gene>
<organism evidence="1 2">
    <name type="scientific">Euzebyella marina</name>
    <dbReference type="NCBI Taxonomy" id="1761453"/>
    <lineage>
        <taxon>Bacteria</taxon>
        <taxon>Pseudomonadati</taxon>
        <taxon>Bacteroidota</taxon>
        <taxon>Flavobacteriia</taxon>
        <taxon>Flavobacteriales</taxon>
        <taxon>Flavobacteriaceae</taxon>
        <taxon>Euzebyella</taxon>
    </lineage>
</organism>
<proteinExistence type="predicted"/>
<accession>A0A3G2L1P4</accession>
<protein>
    <submittedName>
        <fullName evidence="1">Uncharacterized protein</fullName>
    </submittedName>
</protein>
<reference evidence="1 2" key="1">
    <citation type="submission" date="2018-08" db="EMBL/GenBank/DDBJ databases">
        <title>The reduced genetic potential of extracellular carbohydrate catabolism in Euzebyella marina RN62, a Flavobacteriia bacterium isolated from the hadal water.</title>
        <authorList>
            <person name="Xue C."/>
        </authorList>
    </citation>
    <scope>NUCLEOTIDE SEQUENCE [LARGE SCALE GENOMIC DNA]</scope>
    <source>
        <strain evidence="1 2">RN62</strain>
    </source>
</reference>